<comment type="caution">
    <text evidence="1">The sequence shown here is derived from an EMBL/GenBank/DDBJ whole genome shotgun (WGS) entry which is preliminary data.</text>
</comment>
<name>A0AAW8PZR2_VIBPH</name>
<dbReference type="RefSeq" id="WP_311020175.1">
    <property type="nucleotide sequence ID" value="NZ_JAUHGG010000003.1"/>
</dbReference>
<sequence>MKLYINKGIDEVVKEEHELLFSQDVTPWKRGDDLPPVGDLVSWMGCVYRVTSDNPPEDPEHGYPAPRSSNNFAMHPTSAIRLIYQSVMIETMVTVIDHNQCWIYIGGDLPLEYNYHLAYGEKHYSRSNLHGLSETLLAQTFCGLLTHKDLGLLDDYVSTTPPSQPK</sequence>
<evidence type="ECO:0000313" key="1">
    <source>
        <dbReference type="EMBL" id="MDS1821300.1"/>
    </source>
</evidence>
<reference evidence="1" key="1">
    <citation type="submission" date="2023-06" db="EMBL/GenBank/DDBJ databases">
        <title>Genomic Diversity of Vibrio spp. and Metagenomic Analysis of Pathogens in Florida Gulf Coastal Waters Following Hurricane Ian.</title>
        <authorList>
            <person name="Brumfield K.D."/>
        </authorList>
    </citation>
    <scope>NUCLEOTIDE SEQUENCE</scope>
    <source>
        <strain evidence="1">WBS2B-138</strain>
    </source>
</reference>
<proteinExistence type="predicted"/>
<evidence type="ECO:0000313" key="2">
    <source>
        <dbReference type="Proteomes" id="UP001253193"/>
    </source>
</evidence>
<accession>A0AAW8PZR2</accession>
<organism evidence="1 2">
    <name type="scientific">Vibrio parahaemolyticus</name>
    <dbReference type="NCBI Taxonomy" id="670"/>
    <lineage>
        <taxon>Bacteria</taxon>
        <taxon>Pseudomonadati</taxon>
        <taxon>Pseudomonadota</taxon>
        <taxon>Gammaproteobacteria</taxon>
        <taxon>Vibrionales</taxon>
        <taxon>Vibrionaceae</taxon>
        <taxon>Vibrio</taxon>
    </lineage>
</organism>
<dbReference type="Proteomes" id="UP001253193">
    <property type="component" value="Unassembled WGS sequence"/>
</dbReference>
<dbReference type="EMBL" id="JAUHGG010000003">
    <property type="protein sequence ID" value="MDS1821300.1"/>
    <property type="molecule type" value="Genomic_DNA"/>
</dbReference>
<dbReference type="AlphaFoldDB" id="A0AAW8PZR2"/>
<gene>
    <name evidence="1" type="ORF">QX249_11550</name>
</gene>
<evidence type="ECO:0008006" key="3">
    <source>
        <dbReference type="Google" id="ProtNLM"/>
    </source>
</evidence>
<protein>
    <recommendedName>
        <fullName evidence="3">Transposase</fullName>
    </recommendedName>
</protein>